<evidence type="ECO:0000259" key="2">
    <source>
        <dbReference type="Pfam" id="PF14111"/>
    </source>
</evidence>
<dbReference type="AlphaFoldDB" id="A0A7J8TU65"/>
<protein>
    <recommendedName>
        <fullName evidence="2">DUF4283 domain-containing protein</fullName>
    </recommendedName>
</protein>
<gene>
    <name evidence="3" type="ORF">Goklo_026231</name>
</gene>
<dbReference type="Proteomes" id="UP000593573">
    <property type="component" value="Unassembled WGS sequence"/>
</dbReference>
<dbReference type="InterPro" id="IPR025558">
    <property type="entry name" value="DUF4283"/>
</dbReference>
<feature type="region of interest" description="Disordered" evidence="1">
    <location>
        <begin position="141"/>
        <end position="160"/>
    </location>
</feature>
<dbReference type="EMBL" id="JABFAB010000002">
    <property type="protein sequence ID" value="MBA0641710.1"/>
    <property type="molecule type" value="Genomic_DNA"/>
</dbReference>
<evidence type="ECO:0000256" key="1">
    <source>
        <dbReference type="SAM" id="MobiDB-lite"/>
    </source>
</evidence>
<keyword evidence="4" id="KW-1185">Reference proteome</keyword>
<name>A0A7J8TU65_9ROSI</name>
<sequence length="160" mass="17731">MRSTINGVPSIAFFDRLQQLLVKEMATTVVVKLLGRNIGYNTFQNKIYNLWRSAMPFKLMDVEHGYFLVKFQSNEDFEKGTRELKDVARDQRVLLLGAEGTSTEPLGGRGGRFKVAGNSRVPLVDAMNPMAELISDQIGSSFGTDAANTVGDTQKDLENP</sequence>
<accession>A0A7J8TU65</accession>
<evidence type="ECO:0000313" key="4">
    <source>
        <dbReference type="Proteomes" id="UP000593573"/>
    </source>
</evidence>
<dbReference type="Pfam" id="PF14111">
    <property type="entry name" value="DUF4283"/>
    <property type="match status" value="1"/>
</dbReference>
<proteinExistence type="predicted"/>
<organism evidence="3 4">
    <name type="scientific">Gossypium klotzschianum</name>
    <dbReference type="NCBI Taxonomy" id="34286"/>
    <lineage>
        <taxon>Eukaryota</taxon>
        <taxon>Viridiplantae</taxon>
        <taxon>Streptophyta</taxon>
        <taxon>Embryophyta</taxon>
        <taxon>Tracheophyta</taxon>
        <taxon>Spermatophyta</taxon>
        <taxon>Magnoliopsida</taxon>
        <taxon>eudicotyledons</taxon>
        <taxon>Gunneridae</taxon>
        <taxon>Pentapetalae</taxon>
        <taxon>rosids</taxon>
        <taxon>malvids</taxon>
        <taxon>Malvales</taxon>
        <taxon>Malvaceae</taxon>
        <taxon>Malvoideae</taxon>
        <taxon>Gossypium</taxon>
    </lineage>
</organism>
<feature type="domain" description="DUF4283" evidence="2">
    <location>
        <begin position="27"/>
        <end position="79"/>
    </location>
</feature>
<comment type="caution">
    <text evidence="3">The sequence shown here is derived from an EMBL/GenBank/DDBJ whole genome shotgun (WGS) entry which is preliminary data.</text>
</comment>
<reference evidence="3 4" key="1">
    <citation type="journal article" date="2019" name="Genome Biol. Evol.">
        <title>Insights into the evolution of the New World diploid cottons (Gossypium, subgenus Houzingenia) based on genome sequencing.</title>
        <authorList>
            <person name="Grover C.E."/>
            <person name="Arick M.A. 2nd"/>
            <person name="Thrash A."/>
            <person name="Conover J.L."/>
            <person name="Sanders W.S."/>
            <person name="Peterson D.G."/>
            <person name="Frelichowski J.E."/>
            <person name="Scheffler J.A."/>
            <person name="Scheffler B.E."/>
            <person name="Wendel J.F."/>
        </authorList>
    </citation>
    <scope>NUCLEOTIDE SEQUENCE [LARGE SCALE GENOMIC DNA]</scope>
    <source>
        <strain evidence="3">57</strain>
        <tissue evidence="3">Leaf</tissue>
    </source>
</reference>
<evidence type="ECO:0000313" key="3">
    <source>
        <dbReference type="EMBL" id="MBA0641710.1"/>
    </source>
</evidence>
<feature type="compositionally biased region" description="Polar residues" evidence="1">
    <location>
        <begin position="141"/>
        <end position="152"/>
    </location>
</feature>